<gene>
    <name evidence="2" type="ORF">B0F90DRAFT_1760916</name>
</gene>
<evidence type="ECO:0000313" key="2">
    <source>
        <dbReference type="EMBL" id="KAI0293724.1"/>
    </source>
</evidence>
<feature type="non-terminal residue" evidence="2">
    <location>
        <position position="77"/>
    </location>
</feature>
<evidence type="ECO:0000313" key="3">
    <source>
        <dbReference type="Proteomes" id="UP001203297"/>
    </source>
</evidence>
<name>A0AAD4QJ13_9AGAM</name>
<keyword evidence="1" id="KW-0472">Membrane</keyword>
<organism evidence="2 3">
    <name type="scientific">Multifurca ochricompacta</name>
    <dbReference type="NCBI Taxonomy" id="376703"/>
    <lineage>
        <taxon>Eukaryota</taxon>
        <taxon>Fungi</taxon>
        <taxon>Dikarya</taxon>
        <taxon>Basidiomycota</taxon>
        <taxon>Agaricomycotina</taxon>
        <taxon>Agaricomycetes</taxon>
        <taxon>Russulales</taxon>
        <taxon>Russulaceae</taxon>
        <taxon>Multifurca</taxon>
    </lineage>
</organism>
<keyword evidence="3" id="KW-1185">Reference proteome</keyword>
<dbReference type="EMBL" id="WTXG01000089">
    <property type="protein sequence ID" value="KAI0293724.1"/>
    <property type="molecule type" value="Genomic_DNA"/>
</dbReference>
<keyword evidence="1" id="KW-1133">Transmembrane helix</keyword>
<reference evidence="2" key="1">
    <citation type="journal article" date="2022" name="New Phytol.">
        <title>Evolutionary transition to the ectomycorrhizal habit in the genomes of a hyperdiverse lineage of mushroom-forming fungi.</title>
        <authorList>
            <person name="Looney B."/>
            <person name="Miyauchi S."/>
            <person name="Morin E."/>
            <person name="Drula E."/>
            <person name="Courty P.E."/>
            <person name="Kohler A."/>
            <person name="Kuo A."/>
            <person name="LaButti K."/>
            <person name="Pangilinan J."/>
            <person name="Lipzen A."/>
            <person name="Riley R."/>
            <person name="Andreopoulos W."/>
            <person name="He G."/>
            <person name="Johnson J."/>
            <person name="Nolan M."/>
            <person name="Tritt A."/>
            <person name="Barry K.W."/>
            <person name="Grigoriev I.V."/>
            <person name="Nagy L.G."/>
            <person name="Hibbett D."/>
            <person name="Henrissat B."/>
            <person name="Matheny P.B."/>
            <person name="Labbe J."/>
            <person name="Martin F.M."/>
        </authorList>
    </citation>
    <scope>NUCLEOTIDE SEQUENCE</scope>
    <source>
        <strain evidence="2">BPL690</strain>
    </source>
</reference>
<dbReference type="AlphaFoldDB" id="A0AAD4QJ13"/>
<proteinExistence type="predicted"/>
<accession>A0AAD4QJ13</accession>
<feature type="transmembrane region" description="Helical" evidence="1">
    <location>
        <begin position="51"/>
        <end position="73"/>
    </location>
</feature>
<comment type="caution">
    <text evidence="2">The sequence shown here is derived from an EMBL/GenBank/DDBJ whole genome shotgun (WGS) entry which is preliminary data.</text>
</comment>
<keyword evidence="1" id="KW-0812">Transmembrane</keyword>
<dbReference type="Proteomes" id="UP001203297">
    <property type="component" value="Unassembled WGS sequence"/>
</dbReference>
<protein>
    <submittedName>
        <fullName evidence="2">Uncharacterized protein</fullName>
    </submittedName>
</protein>
<sequence length="77" mass="8461">MNGGARSTAITSKPHHLRCFFSSSSFSLTPPPLIPLFWPGPPRLSLSLGSASYYAGQALGFFFLTRHSVLFYIQIRG</sequence>
<evidence type="ECO:0000256" key="1">
    <source>
        <dbReference type="SAM" id="Phobius"/>
    </source>
</evidence>